<gene>
    <name evidence="1" type="ORF">PR048_000558</name>
</gene>
<dbReference type="Proteomes" id="UP001159363">
    <property type="component" value="Chromosome 1"/>
</dbReference>
<sequence>MIMVSNILRTRLAREPCDQCSLDCGGVAGGKLPMVQRVRGGTVVHVARRRHVSRRQKLVFAPTQIVKVVELRGSMLTAMGESSLSLRLLVIHRKRLREFTTRRTKELYIRCPNLYSVGAAAVERLTFLPFTKANRVQSPAGSLPDFRMWESCRMRCRWSAGFLGDLPFPPPFHSGAPPYSPQSPSSAFKTTLLRAAQISSLNVFDCDGFAWLPCGVDSPLTSGGRVVVEVVVQSSRCQRWIDMQYCYVRMFDFVALPVGRALISPVTEEGEADIRKGSPLRARARLYVARRARGLAACRGQGQGRRGDRCLDRSPWRPAPAPADVPNPLFSYCSFLSCHLREKEYPLGVVQPHGPFLLSGAAVTKRLDCPPSTKANRVQSPAGSLPDSRKWESCRTMPLVGGVFNGDLPFPPPLHSGAAPFSLRSTLIGSQDLVVKSRPNLSAQHKRSNCDIDFIMVRLLAFLLGEPGSSPGGAAPGLSHVGIASNDAAGRRVFSGISSSPCPSIPHPTVIGSQDLGVKSRSNLYSITTPP</sequence>
<keyword evidence="2" id="KW-1185">Reference proteome</keyword>
<accession>A0ABQ9IEZ6</accession>
<proteinExistence type="predicted"/>
<reference evidence="1 2" key="1">
    <citation type="submission" date="2023-02" db="EMBL/GenBank/DDBJ databases">
        <title>LHISI_Scaffold_Assembly.</title>
        <authorList>
            <person name="Stuart O.P."/>
            <person name="Cleave R."/>
            <person name="Magrath M.J.L."/>
            <person name="Mikheyev A.S."/>
        </authorList>
    </citation>
    <scope>NUCLEOTIDE SEQUENCE [LARGE SCALE GENOMIC DNA]</scope>
    <source>
        <strain evidence="1">Daus_M_001</strain>
        <tissue evidence="1">Leg muscle</tissue>
    </source>
</reference>
<organism evidence="1 2">
    <name type="scientific">Dryococelus australis</name>
    <dbReference type="NCBI Taxonomy" id="614101"/>
    <lineage>
        <taxon>Eukaryota</taxon>
        <taxon>Metazoa</taxon>
        <taxon>Ecdysozoa</taxon>
        <taxon>Arthropoda</taxon>
        <taxon>Hexapoda</taxon>
        <taxon>Insecta</taxon>
        <taxon>Pterygota</taxon>
        <taxon>Neoptera</taxon>
        <taxon>Polyneoptera</taxon>
        <taxon>Phasmatodea</taxon>
        <taxon>Verophasmatodea</taxon>
        <taxon>Anareolatae</taxon>
        <taxon>Phasmatidae</taxon>
        <taxon>Eurycanthinae</taxon>
        <taxon>Dryococelus</taxon>
    </lineage>
</organism>
<comment type="caution">
    <text evidence="1">The sequence shown here is derived from an EMBL/GenBank/DDBJ whole genome shotgun (WGS) entry which is preliminary data.</text>
</comment>
<dbReference type="EMBL" id="JARBHB010000001">
    <property type="protein sequence ID" value="KAJ8895233.1"/>
    <property type="molecule type" value="Genomic_DNA"/>
</dbReference>
<name>A0ABQ9IEZ6_9NEOP</name>
<evidence type="ECO:0000313" key="1">
    <source>
        <dbReference type="EMBL" id="KAJ8895233.1"/>
    </source>
</evidence>
<evidence type="ECO:0000313" key="2">
    <source>
        <dbReference type="Proteomes" id="UP001159363"/>
    </source>
</evidence>
<protein>
    <submittedName>
        <fullName evidence="1">Uncharacterized protein</fullName>
    </submittedName>
</protein>